<reference evidence="2" key="1">
    <citation type="journal article" date="2019" name="Int. J. Syst. Evol. Microbiol.">
        <title>The Global Catalogue of Microorganisms (GCM) 10K type strain sequencing project: providing services to taxonomists for standard genome sequencing and annotation.</title>
        <authorList>
            <consortium name="The Broad Institute Genomics Platform"/>
            <consortium name="The Broad Institute Genome Sequencing Center for Infectious Disease"/>
            <person name="Wu L."/>
            <person name="Ma J."/>
        </authorList>
    </citation>
    <scope>NUCLEOTIDE SEQUENCE [LARGE SCALE GENOMIC DNA]</scope>
    <source>
        <strain evidence="2">YJ-61-S</strain>
    </source>
</reference>
<dbReference type="RefSeq" id="WP_379978678.1">
    <property type="nucleotide sequence ID" value="NZ_JBHSFV010000006.1"/>
</dbReference>
<protein>
    <submittedName>
        <fullName evidence="1">Uncharacterized protein</fullName>
    </submittedName>
</protein>
<evidence type="ECO:0000313" key="1">
    <source>
        <dbReference type="EMBL" id="MFC4634428.1"/>
    </source>
</evidence>
<name>A0ABV9HY33_9FLAO</name>
<organism evidence="1 2">
    <name type="scientific">Dokdonia ponticola</name>
    <dbReference type="NCBI Taxonomy" id="2041041"/>
    <lineage>
        <taxon>Bacteria</taxon>
        <taxon>Pseudomonadati</taxon>
        <taxon>Bacteroidota</taxon>
        <taxon>Flavobacteriia</taxon>
        <taxon>Flavobacteriales</taxon>
        <taxon>Flavobacteriaceae</taxon>
        <taxon>Dokdonia</taxon>
    </lineage>
</organism>
<sequence length="63" mass="7320">MKIKLIDKETKNELGQINLDILPKQKDFIEFNGKVLVVCSVIHSESIIKIVTRETDSEYNITW</sequence>
<keyword evidence="2" id="KW-1185">Reference proteome</keyword>
<evidence type="ECO:0000313" key="2">
    <source>
        <dbReference type="Proteomes" id="UP001596043"/>
    </source>
</evidence>
<dbReference type="EMBL" id="JBHSFV010000006">
    <property type="protein sequence ID" value="MFC4634428.1"/>
    <property type="molecule type" value="Genomic_DNA"/>
</dbReference>
<gene>
    <name evidence="1" type="ORF">ACFO3O_10955</name>
</gene>
<proteinExistence type="predicted"/>
<comment type="caution">
    <text evidence="1">The sequence shown here is derived from an EMBL/GenBank/DDBJ whole genome shotgun (WGS) entry which is preliminary data.</text>
</comment>
<dbReference type="Proteomes" id="UP001596043">
    <property type="component" value="Unassembled WGS sequence"/>
</dbReference>
<accession>A0ABV9HY33</accession>